<feature type="domain" description="DUF6671" evidence="1">
    <location>
        <begin position="62"/>
        <end position="278"/>
    </location>
</feature>
<reference evidence="2 3" key="1">
    <citation type="journal article" date="2022" name="Int. J. Syst. Evol. Microbiol.">
        <title>Flavobacterium ammonificans sp. nov. and Flavobacterium ammoniigenes sp. nov., ammonifying bacteria isolated from surface river water.</title>
        <authorList>
            <person name="Watanabe K."/>
            <person name="Kitamura T."/>
            <person name="Ogata Y."/>
            <person name="Shindo C."/>
            <person name="Suda W."/>
        </authorList>
    </citation>
    <scope>NUCLEOTIDE SEQUENCE [LARGE SCALE GENOMIC DNA]</scope>
    <source>
        <strain evidence="2 3">GENT11</strain>
    </source>
</reference>
<protein>
    <recommendedName>
        <fullName evidence="1">DUF6671 domain-containing protein</fullName>
    </recommendedName>
</protein>
<dbReference type="EMBL" id="AP025183">
    <property type="protein sequence ID" value="BDB52971.1"/>
    <property type="molecule type" value="Genomic_DNA"/>
</dbReference>
<proteinExistence type="predicted"/>
<gene>
    <name evidence="2" type="ORF">GENT11_12830</name>
</gene>
<dbReference type="Proteomes" id="UP001319865">
    <property type="component" value="Chromosome"/>
</dbReference>
<dbReference type="RefSeq" id="WP_229328999.1">
    <property type="nucleotide sequence ID" value="NZ_AP025183.1"/>
</dbReference>
<reference evidence="2 3" key="2">
    <citation type="journal article" date="2022" name="Microorganisms">
        <title>Complete Genome Sequences of Two Flavobacterium ammonificans Strains and a Flavobacterium ammoniigenes Strain of Ammonifying Bacterioplankton Isolated from Surface River Water.</title>
        <authorList>
            <person name="Suda W."/>
            <person name="Ogata Y."/>
            <person name="Shindo C."/>
            <person name="Watanabe K."/>
        </authorList>
    </citation>
    <scope>NUCLEOTIDE SEQUENCE [LARGE SCALE GENOMIC DNA]</scope>
    <source>
        <strain evidence="2 3">GENT11</strain>
    </source>
</reference>
<dbReference type="InterPro" id="IPR046612">
    <property type="entry name" value="DUF6671"/>
</dbReference>
<name>A0ABN6KV15_9FLAO</name>
<evidence type="ECO:0000313" key="2">
    <source>
        <dbReference type="EMBL" id="BDB52971.1"/>
    </source>
</evidence>
<accession>A0ABN6KV15</accession>
<evidence type="ECO:0000259" key="1">
    <source>
        <dbReference type="Pfam" id="PF20376"/>
    </source>
</evidence>
<organism evidence="2 3">
    <name type="scientific">Flavobacterium ammonificans</name>
    <dbReference type="NCBI Taxonomy" id="1751056"/>
    <lineage>
        <taxon>Bacteria</taxon>
        <taxon>Pseudomonadati</taxon>
        <taxon>Bacteroidota</taxon>
        <taxon>Flavobacteriia</taxon>
        <taxon>Flavobacteriales</taxon>
        <taxon>Flavobacteriaceae</taxon>
        <taxon>Flavobacterium</taxon>
    </lineage>
</organism>
<evidence type="ECO:0000313" key="3">
    <source>
        <dbReference type="Proteomes" id="UP001319865"/>
    </source>
</evidence>
<sequence>MFQGRKLLIATKHKKEKVISPIIESELGVISEINTLFDTDSLGTFSGEIDRKDDVITTLKKKCLQAMDLHNVDLAIASEGSFGAHPSVFFLPGNEEFLILIDLKNNLEITASELVTDTNFNAQFVSEKDELLEFAKRVHFPSHGLILKSDKEKWEKIYKGITNEDELIETFENLKQEFGKAYVETDMRANYNPTRMNVIEKTTRKLVDKIKNECPQCACPGFDVASVKRGLACSQCNSATQSILSLLYCCKKCNYSLEKMYPNNKKSEDPMYCDYCNP</sequence>
<keyword evidence="3" id="KW-1185">Reference proteome</keyword>
<dbReference type="Pfam" id="PF20376">
    <property type="entry name" value="DUF6671"/>
    <property type="match status" value="1"/>
</dbReference>